<reference evidence="2" key="1">
    <citation type="submission" date="2023-03" db="EMBL/GenBank/DDBJ databases">
        <title>Massive genome expansion in bonnet fungi (Mycena s.s.) driven by repeated elements and novel gene families across ecological guilds.</title>
        <authorList>
            <consortium name="Lawrence Berkeley National Laboratory"/>
            <person name="Harder C.B."/>
            <person name="Miyauchi S."/>
            <person name="Viragh M."/>
            <person name="Kuo A."/>
            <person name="Thoen E."/>
            <person name="Andreopoulos B."/>
            <person name="Lu D."/>
            <person name="Skrede I."/>
            <person name="Drula E."/>
            <person name="Henrissat B."/>
            <person name="Morin E."/>
            <person name="Kohler A."/>
            <person name="Barry K."/>
            <person name="LaButti K."/>
            <person name="Morin E."/>
            <person name="Salamov A."/>
            <person name="Lipzen A."/>
            <person name="Mereny Z."/>
            <person name="Hegedus B."/>
            <person name="Baldrian P."/>
            <person name="Stursova M."/>
            <person name="Weitz H."/>
            <person name="Taylor A."/>
            <person name="Grigoriev I.V."/>
            <person name="Nagy L.G."/>
            <person name="Martin F."/>
            <person name="Kauserud H."/>
        </authorList>
    </citation>
    <scope>NUCLEOTIDE SEQUENCE</scope>
    <source>
        <strain evidence="2">CBHHK182m</strain>
    </source>
</reference>
<protein>
    <submittedName>
        <fullName evidence="2">Uncharacterized protein</fullName>
    </submittedName>
</protein>
<evidence type="ECO:0000313" key="2">
    <source>
        <dbReference type="EMBL" id="KAJ7718531.1"/>
    </source>
</evidence>
<proteinExistence type="predicted"/>
<name>A0AAD7HED9_9AGAR</name>
<comment type="caution">
    <text evidence="2">The sequence shown here is derived from an EMBL/GenBank/DDBJ whole genome shotgun (WGS) entry which is preliminary data.</text>
</comment>
<feature type="region of interest" description="Disordered" evidence="1">
    <location>
        <begin position="1"/>
        <end position="56"/>
    </location>
</feature>
<dbReference type="AlphaFoldDB" id="A0AAD7HED9"/>
<feature type="compositionally biased region" description="Low complexity" evidence="1">
    <location>
        <begin position="150"/>
        <end position="162"/>
    </location>
</feature>
<feature type="compositionally biased region" description="Basic residues" evidence="1">
    <location>
        <begin position="124"/>
        <end position="141"/>
    </location>
</feature>
<evidence type="ECO:0000313" key="3">
    <source>
        <dbReference type="Proteomes" id="UP001215598"/>
    </source>
</evidence>
<accession>A0AAD7HED9</accession>
<dbReference type="Proteomes" id="UP001215598">
    <property type="component" value="Unassembled WGS sequence"/>
</dbReference>
<gene>
    <name evidence="2" type="ORF">B0H16DRAFT_1740002</name>
</gene>
<evidence type="ECO:0000256" key="1">
    <source>
        <dbReference type="SAM" id="MobiDB-lite"/>
    </source>
</evidence>
<organism evidence="2 3">
    <name type="scientific">Mycena metata</name>
    <dbReference type="NCBI Taxonomy" id="1033252"/>
    <lineage>
        <taxon>Eukaryota</taxon>
        <taxon>Fungi</taxon>
        <taxon>Dikarya</taxon>
        <taxon>Basidiomycota</taxon>
        <taxon>Agaricomycotina</taxon>
        <taxon>Agaricomycetes</taxon>
        <taxon>Agaricomycetidae</taxon>
        <taxon>Agaricales</taxon>
        <taxon>Marasmiineae</taxon>
        <taxon>Mycenaceae</taxon>
        <taxon>Mycena</taxon>
    </lineage>
</organism>
<keyword evidence="3" id="KW-1185">Reference proteome</keyword>
<feature type="region of interest" description="Disordered" evidence="1">
    <location>
        <begin position="124"/>
        <end position="162"/>
    </location>
</feature>
<dbReference type="EMBL" id="JARKIB010000264">
    <property type="protein sequence ID" value="KAJ7718531.1"/>
    <property type="molecule type" value="Genomic_DNA"/>
</dbReference>
<sequence length="240" mass="26512">MARSTSFRQSSFSDLDELSSSDSETNRVPPEGSDVSINTIHDTDAPAKPLTRPQSRAGSAHFDCALSTVNKAVHNKYSNPDDLREDNTIVNEKTECQLTLHELLRKEHALEGKTGKLTSTVRRRPHRTMTKQRPTHLKPRASPRFAMGEARSSARISSSTPSIGTGRTDDYLLAFVTGVPLDAVWYSQFKTAGFSEEKLHRLAEVPGDAVEELLAKMFPRMAAVDHFVCAMAIKALSSRT</sequence>